<sequence length="326" mass="35596">MTAPLLHVRNLSVTFPRGRQSFKAVDDVSIDLGPTEALGLVGESGSGKTTIGRAVLRLLPFAERNVSGEIDFHGRPLTAAKAAELKAFRAQAQMVFQDPVSSFNPRRRIEEIVAEGLRIQGVGKTEIAERVDTALAEVGMSRSMVEGRRPHQFSGGQCQRIAIARALALRPEMLVCDEPVASLDVSVQARVLNLLRDMRRARSLAMIFISHDLAVVRSICDRIAVLYMGRIVEIGDVRQIFERPAHPYTRTLLDAVPVPDARAKVVPSPERAVRASRLEEEGGCAFRTRCPFAQDICARVRPELATTPLGQQAACHFPLPAAAVPA</sequence>
<comment type="caution">
    <text evidence="8">The sequence shown here is derived from an EMBL/GenBank/DDBJ whole genome shotgun (WGS) entry which is preliminary data.</text>
</comment>
<dbReference type="AlphaFoldDB" id="A0A2A3JZX7"/>
<evidence type="ECO:0000256" key="3">
    <source>
        <dbReference type="ARBA" id="ARBA00022448"/>
    </source>
</evidence>
<proteinExistence type="inferred from homology"/>
<dbReference type="PANTHER" id="PTHR43776:SF7">
    <property type="entry name" value="D,D-DIPEPTIDE TRANSPORT ATP-BINDING PROTEIN DDPF-RELATED"/>
    <property type="match status" value="1"/>
</dbReference>
<evidence type="ECO:0000256" key="1">
    <source>
        <dbReference type="ARBA" id="ARBA00004417"/>
    </source>
</evidence>
<dbReference type="PANTHER" id="PTHR43776">
    <property type="entry name" value="TRANSPORT ATP-BINDING PROTEIN"/>
    <property type="match status" value="1"/>
</dbReference>
<organism evidence="8">
    <name type="scientific">Alloyangia mangrovi</name>
    <dbReference type="NCBI Taxonomy" id="1779329"/>
    <lineage>
        <taxon>Bacteria</taxon>
        <taxon>Pseudomonadati</taxon>
        <taxon>Pseudomonadota</taxon>
        <taxon>Alphaproteobacteria</taxon>
        <taxon>Rhodobacterales</taxon>
        <taxon>Roseobacteraceae</taxon>
        <taxon>Alloyangia</taxon>
    </lineage>
</organism>
<evidence type="ECO:0000313" key="8">
    <source>
        <dbReference type="EMBL" id="PBD20733.1"/>
    </source>
</evidence>
<dbReference type="EMBL" id="NTHN02000001">
    <property type="protein sequence ID" value="MCT4368898.1"/>
    <property type="molecule type" value="Genomic_DNA"/>
</dbReference>
<comment type="subcellular location">
    <subcellularLocation>
        <location evidence="1">Cell inner membrane</location>
        <topology evidence="1">Peripheral membrane protein</topology>
    </subcellularLocation>
</comment>
<keyword evidence="5 8" id="KW-0067">ATP-binding</keyword>
<evidence type="ECO:0000259" key="6">
    <source>
        <dbReference type="PROSITE" id="PS50893"/>
    </source>
</evidence>
<dbReference type="InterPro" id="IPR017871">
    <property type="entry name" value="ABC_transporter-like_CS"/>
</dbReference>
<dbReference type="PROSITE" id="PS00211">
    <property type="entry name" value="ABC_TRANSPORTER_1"/>
    <property type="match status" value="1"/>
</dbReference>
<dbReference type="InterPro" id="IPR050319">
    <property type="entry name" value="ABC_transp_ATP-bind"/>
</dbReference>
<dbReference type="InterPro" id="IPR027417">
    <property type="entry name" value="P-loop_NTPase"/>
</dbReference>
<dbReference type="Proteomes" id="UP000217448">
    <property type="component" value="Unassembled WGS sequence"/>
</dbReference>
<reference evidence="7" key="3">
    <citation type="submission" date="2024-05" db="EMBL/GenBank/DDBJ databases">
        <title>Yangia mangrovi SAOS 153D genome.</title>
        <authorList>
            <person name="Verma A."/>
            <person name="Pal Y."/>
            <person name="Sundharam S."/>
            <person name="Bisht B."/>
            <person name="Srinivasan K."/>
        </authorList>
    </citation>
    <scope>NUCLEOTIDE SEQUENCE</scope>
    <source>
        <strain evidence="7">SAOS 153D</strain>
    </source>
</reference>
<dbReference type="Gene3D" id="3.40.50.300">
    <property type="entry name" value="P-loop containing nucleotide triphosphate hydrolases"/>
    <property type="match status" value="1"/>
</dbReference>
<dbReference type="FunFam" id="3.40.50.300:FF:000016">
    <property type="entry name" value="Oligopeptide ABC transporter ATP-binding component"/>
    <property type="match status" value="1"/>
</dbReference>
<reference evidence="9" key="2">
    <citation type="submission" date="2023-07" db="EMBL/GenBank/DDBJ databases">
        <title>Yangia mangrovi SAOS 153D genome.</title>
        <authorList>
            <person name="Verma A."/>
            <person name="Pal Y."/>
            <person name="Sundharam S."/>
            <person name="Bisht B."/>
            <person name="Srinivasan K."/>
        </authorList>
    </citation>
    <scope>NUCLEOTIDE SEQUENCE [LARGE SCALE GENOMIC DNA]</scope>
    <source>
        <strain evidence="9">SAOS 153D</strain>
    </source>
</reference>
<keyword evidence="4" id="KW-0547">Nucleotide-binding</keyword>
<feature type="domain" description="ABC transporter" evidence="6">
    <location>
        <begin position="6"/>
        <end position="253"/>
    </location>
</feature>
<dbReference type="NCBIfam" id="TIGR01727">
    <property type="entry name" value="oligo_HPY"/>
    <property type="match status" value="1"/>
</dbReference>
<dbReference type="Pfam" id="PF00005">
    <property type="entry name" value="ABC_tran"/>
    <property type="match status" value="1"/>
</dbReference>
<dbReference type="EMBL" id="NTHN01000024">
    <property type="protein sequence ID" value="PBD20733.1"/>
    <property type="molecule type" value="Genomic_DNA"/>
</dbReference>
<evidence type="ECO:0000256" key="2">
    <source>
        <dbReference type="ARBA" id="ARBA00005417"/>
    </source>
</evidence>
<evidence type="ECO:0000313" key="7">
    <source>
        <dbReference type="EMBL" id="MCT4368898.1"/>
    </source>
</evidence>
<gene>
    <name evidence="7" type="ORF">CLG85_000475</name>
    <name evidence="8" type="ORF">CLG85_02380</name>
</gene>
<comment type="similarity">
    <text evidence="2">Belongs to the ABC transporter superfamily.</text>
</comment>
<protein>
    <submittedName>
        <fullName evidence="7 8">ABC transporter ATP-binding protein</fullName>
    </submittedName>
</protein>
<dbReference type="GO" id="GO:0005886">
    <property type="term" value="C:plasma membrane"/>
    <property type="evidence" value="ECO:0007669"/>
    <property type="project" value="UniProtKB-SubCell"/>
</dbReference>
<dbReference type="GO" id="GO:0055085">
    <property type="term" value="P:transmembrane transport"/>
    <property type="evidence" value="ECO:0007669"/>
    <property type="project" value="UniProtKB-ARBA"/>
</dbReference>
<dbReference type="PROSITE" id="PS50893">
    <property type="entry name" value="ABC_TRANSPORTER_2"/>
    <property type="match status" value="1"/>
</dbReference>
<evidence type="ECO:0000256" key="5">
    <source>
        <dbReference type="ARBA" id="ARBA00022840"/>
    </source>
</evidence>
<dbReference type="GO" id="GO:0005524">
    <property type="term" value="F:ATP binding"/>
    <property type="evidence" value="ECO:0007669"/>
    <property type="project" value="UniProtKB-KW"/>
</dbReference>
<dbReference type="OrthoDB" id="9802264at2"/>
<dbReference type="GO" id="GO:0016887">
    <property type="term" value="F:ATP hydrolysis activity"/>
    <property type="evidence" value="ECO:0007669"/>
    <property type="project" value="InterPro"/>
</dbReference>
<dbReference type="CDD" id="cd03257">
    <property type="entry name" value="ABC_NikE_OppD_transporters"/>
    <property type="match status" value="1"/>
</dbReference>
<name>A0A2A3JZX7_9RHOB</name>
<dbReference type="SUPFAM" id="SSF52540">
    <property type="entry name" value="P-loop containing nucleoside triphosphate hydrolases"/>
    <property type="match status" value="1"/>
</dbReference>
<dbReference type="SMART" id="SM00382">
    <property type="entry name" value="AAA"/>
    <property type="match status" value="1"/>
</dbReference>
<dbReference type="InterPro" id="IPR003593">
    <property type="entry name" value="AAA+_ATPase"/>
</dbReference>
<evidence type="ECO:0000256" key="4">
    <source>
        <dbReference type="ARBA" id="ARBA00022741"/>
    </source>
</evidence>
<keyword evidence="3" id="KW-0813">Transport</keyword>
<dbReference type="Pfam" id="PF08352">
    <property type="entry name" value="oligo_HPY"/>
    <property type="match status" value="1"/>
</dbReference>
<dbReference type="RefSeq" id="WP_095880805.1">
    <property type="nucleotide sequence ID" value="NZ_NTHN02000001.1"/>
</dbReference>
<evidence type="ECO:0000313" key="9">
    <source>
        <dbReference type="Proteomes" id="UP000217448"/>
    </source>
</evidence>
<keyword evidence="9" id="KW-1185">Reference proteome</keyword>
<dbReference type="GO" id="GO:0015833">
    <property type="term" value="P:peptide transport"/>
    <property type="evidence" value="ECO:0007669"/>
    <property type="project" value="InterPro"/>
</dbReference>
<accession>A0A2A3JZX7</accession>
<reference evidence="8" key="1">
    <citation type="submission" date="2017-09" db="EMBL/GenBank/DDBJ databases">
        <title>Yangia sp. SAOS 153D whole genome sequencing.</title>
        <authorList>
            <person name="Verma A."/>
            <person name="Krishnamurthi S."/>
        </authorList>
    </citation>
    <scope>NUCLEOTIDE SEQUENCE [LARGE SCALE GENOMIC DNA]</scope>
    <source>
        <strain evidence="8">SAOS 153D</strain>
    </source>
</reference>
<dbReference type="InterPro" id="IPR003439">
    <property type="entry name" value="ABC_transporter-like_ATP-bd"/>
</dbReference>
<dbReference type="InterPro" id="IPR013563">
    <property type="entry name" value="Oligopep_ABC_C"/>
</dbReference>